<proteinExistence type="predicted"/>
<keyword evidence="1" id="KW-0812">Transmembrane</keyword>
<evidence type="ECO:0000313" key="2">
    <source>
        <dbReference type="EMBL" id="JAH85851.1"/>
    </source>
</evidence>
<keyword evidence="1" id="KW-0472">Membrane</keyword>
<name>A0A0E9W6C8_ANGAN</name>
<reference evidence="2" key="1">
    <citation type="submission" date="2014-11" db="EMBL/GenBank/DDBJ databases">
        <authorList>
            <person name="Amaro Gonzalez C."/>
        </authorList>
    </citation>
    <scope>NUCLEOTIDE SEQUENCE</scope>
</reference>
<sequence>MALPWLFVLELGLYAGCFICGITTAASVTIAQVKGRKHTSLHSSRCYLLHSAAILHSRSFLFDVHTTAKTFVNLKDRVFQTKFYIHSGLAW</sequence>
<accession>A0A0E9W6C8</accession>
<organism evidence="2">
    <name type="scientific">Anguilla anguilla</name>
    <name type="common">European freshwater eel</name>
    <name type="synonym">Muraena anguilla</name>
    <dbReference type="NCBI Taxonomy" id="7936"/>
    <lineage>
        <taxon>Eukaryota</taxon>
        <taxon>Metazoa</taxon>
        <taxon>Chordata</taxon>
        <taxon>Craniata</taxon>
        <taxon>Vertebrata</taxon>
        <taxon>Euteleostomi</taxon>
        <taxon>Actinopterygii</taxon>
        <taxon>Neopterygii</taxon>
        <taxon>Teleostei</taxon>
        <taxon>Anguilliformes</taxon>
        <taxon>Anguillidae</taxon>
        <taxon>Anguilla</taxon>
    </lineage>
</organism>
<evidence type="ECO:0000256" key="1">
    <source>
        <dbReference type="SAM" id="Phobius"/>
    </source>
</evidence>
<dbReference type="AlphaFoldDB" id="A0A0E9W6C8"/>
<keyword evidence="1" id="KW-1133">Transmembrane helix</keyword>
<dbReference type="EMBL" id="GBXM01022726">
    <property type="protein sequence ID" value="JAH85851.1"/>
    <property type="molecule type" value="Transcribed_RNA"/>
</dbReference>
<protein>
    <submittedName>
        <fullName evidence="2">Uncharacterized protein</fullName>
    </submittedName>
</protein>
<reference evidence="2" key="2">
    <citation type="journal article" date="2015" name="Fish Shellfish Immunol.">
        <title>Early steps in the European eel (Anguilla anguilla)-Vibrio vulnificus interaction in the gills: Role of the RtxA13 toxin.</title>
        <authorList>
            <person name="Callol A."/>
            <person name="Pajuelo D."/>
            <person name="Ebbesson L."/>
            <person name="Teles M."/>
            <person name="MacKenzie S."/>
            <person name="Amaro C."/>
        </authorList>
    </citation>
    <scope>NUCLEOTIDE SEQUENCE</scope>
</reference>
<feature type="transmembrane region" description="Helical" evidence="1">
    <location>
        <begin position="12"/>
        <end position="33"/>
    </location>
</feature>